<protein>
    <submittedName>
        <fullName evidence="2">NmrA family transcriptional regulator</fullName>
    </submittedName>
</protein>
<dbReference type="EMBL" id="MOEC01000028">
    <property type="protein sequence ID" value="OIS91429.1"/>
    <property type="molecule type" value="Genomic_DNA"/>
</dbReference>
<proteinExistence type="predicted"/>
<organism evidence="2 3">
    <name type="scientific">Brucella cytisi</name>
    <dbReference type="NCBI Taxonomy" id="407152"/>
    <lineage>
        <taxon>Bacteria</taxon>
        <taxon>Pseudomonadati</taxon>
        <taxon>Pseudomonadota</taxon>
        <taxon>Alphaproteobacteria</taxon>
        <taxon>Hyphomicrobiales</taxon>
        <taxon>Brucellaceae</taxon>
        <taxon>Brucella/Ochrobactrum group</taxon>
        <taxon>Brucella</taxon>
    </lineage>
</organism>
<dbReference type="Gene3D" id="3.40.50.720">
    <property type="entry name" value="NAD(P)-binding Rossmann-like Domain"/>
    <property type="match status" value="1"/>
</dbReference>
<dbReference type="RefSeq" id="WP_071633473.1">
    <property type="nucleotide sequence ID" value="NZ_MOEC01000028.1"/>
</dbReference>
<evidence type="ECO:0000313" key="2">
    <source>
        <dbReference type="EMBL" id="OIS91429.1"/>
    </source>
</evidence>
<dbReference type="PANTHER" id="PTHR43162:SF1">
    <property type="entry name" value="PRESTALK A DIFFERENTIATION PROTEIN A"/>
    <property type="match status" value="1"/>
</dbReference>
<dbReference type="Pfam" id="PF13460">
    <property type="entry name" value="NAD_binding_10"/>
    <property type="match status" value="1"/>
</dbReference>
<dbReference type="SUPFAM" id="SSF51735">
    <property type="entry name" value="NAD(P)-binding Rossmann-fold domains"/>
    <property type="match status" value="1"/>
</dbReference>
<dbReference type="Gene3D" id="3.90.25.10">
    <property type="entry name" value="UDP-galactose 4-epimerase, domain 1"/>
    <property type="match status" value="1"/>
</dbReference>
<sequence>MNTHHNDRYLVIGANGKTGRRVAERLREKGVSVRSVSRSTEVPFDWANQPTWAAALDGIDSAYVSYQPDLALPGAVDAIRGFLLAAKKADVKHVVLLSGRGEEEAEIAEKVLQDSGLDWTVLRASWFMQNFSENYMRDELLSGSLTLPVGPTKEPFIDVDDIADVAVAALTETGHRNKLYELTGPELFSFSDAVSEIARATDKDLSFNSVSYADYEAALREQALPEDVIALLRYLFVELFDGRNASVAHGVEEALGRKPRRFADFARKAAIEGTWEGQS</sequence>
<dbReference type="Proteomes" id="UP000182985">
    <property type="component" value="Unassembled WGS sequence"/>
</dbReference>
<evidence type="ECO:0000313" key="3">
    <source>
        <dbReference type="Proteomes" id="UP000182985"/>
    </source>
</evidence>
<name>A0A1J6HEJ0_9HYPH</name>
<dbReference type="OrthoDB" id="7352262at2"/>
<reference evidence="2 3" key="1">
    <citation type="submission" date="2016-10" db="EMBL/GenBank/DDBJ databases">
        <title>The Draft Genome Sequence of the Potato Rhizosphere Bacteria Ochrobactrum sp. IPA7.2.</title>
        <authorList>
            <person name="Gogoleva N.E."/>
            <person name="Khlopko Y.A."/>
            <person name="Burygin G.L."/>
            <person name="Plotnikov A.O."/>
        </authorList>
    </citation>
    <scope>NUCLEOTIDE SEQUENCE [LARGE SCALE GENOMIC DNA]</scope>
    <source>
        <strain evidence="2 3">IPA7.2</strain>
    </source>
</reference>
<gene>
    <name evidence="2" type="ORF">BLA27_21340</name>
</gene>
<evidence type="ECO:0000259" key="1">
    <source>
        <dbReference type="Pfam" id="PF13460"/>
    </source>
</evidence>
<feature type="domain" description="NAD(P)-binding" evidence="1">
    <location>
        <begin position="13"/>
        <end position="172"/>
    </location>
</feature>
<dbReference type="InterPro" id="IPR036291">
    <property type="entry name" value="NAD(P)-bd_dom_sf"/>
</dbReference>
<dbReference type="InterPro" id="IPR051604">
    <property type="entry name" value="Ergot_Alk_Oxidoreductase"/>
</dbReference>
<keyword evidence="3" id="KW-1185">Reference proteome</keyword>
<dbReference type="InterPro" id="IPR016040">
    <property type="entry name" value="NAD(P)-bd_dom"/>
</dbReference>
<comment type="caution">
    <text evidence="2">The sequence shown here is derived from an EMBL/GenBank/DDBJ whole genome shotgun (WGS) entry which is preliminary data.</text>
</comment>
<dbReference type="AlphaFoldDB" id="A0A1J6HEJ0"/>
<accession>A0A1J6HEJ0</accession>
<dbReference type="PANTHER" id="PTHR43162">
    <property type="match status" value="1"/>
</dbReference>